<accession>I0L1P2</accession>
<evidence type="ECO:0000256" key="1">
    <source>
        <dbReference type="SAM" id="MobiDB-lite"/>
    </source>
</evidence>
<evidence type="ECO:0000313" key="2">
    <source>
        <dbReference type="EMBL" id="CCH17739.1"/>
    </source>
</evidence>
<comment type="caution">
    <text evidence="2">The sequence shown here is derived from an EMBL/GenBank/DDBJ whole genome shotgun (WGS) entry which is preliminary data.</text>
</comment>
<dbReference type="Proteomes" id="UP000003448">
    <property type="component" value="Unassembled WGS sequence"/>
</dbReference>
<dbReference type="STRING" id="1150864.MILUP08_42670"/>
<evidence type="ECO:0000313" key="3">
    <source>
        <dbReference type="Proteomes" id="UP000003448"/>
    </source>
</evidence>
<proteinExistence type="predicted"/>
<reference evidence="3" key="1">
    <citation type="journal article" date="2012" name="J. Bacteriol.">
        <title>Genome Sequence of Micromonospora lupini Lupac 08, Isolated from Root Nodules of Lupinus angustifolius.</title>
        <authorList>
            <person name="Alonso-Vega P."/>
            <person name="Normand P."/>
            <person name="Bacigalupe R."/>
            <person name="Pujic P."/>
            <person name="Lajus A."/>
            <person name="Vallenet D."/>
            <person name="Carro L."/>
            <person name="Coll P."/>
            <person name="Trujillo M.E."/>
        </authorList>
    </citation>
    <scope>NUCLEOTIDE SEQUENCE [LARGE SCALE GENOMIC DNA]</scope>
    <source>
        <strain evidence="3">Lupac 08</strain>
    </source>
</reference>
<name>I0L1P2_9ACTN</name>
<gene>
    <name evidence="2" type="ORF">MILUP08_42670</name>
</gene>
<organism evidence="2 3">
    <name type="scientific">Micromonospora lupini str. Lupac 08</name>
    <dbReference type="NCBI Taxonomy" id="1150864"/>
    <lineage>
        <taxon>Bacteria</taxon>
        <taxon>Bacillati</taxon>
        <taxon>Actinomycetota</taxon>
        <taxon>Actinomycetes</taxon>
        <taxon>Micromonosporales</taxon>
        <taxon>Micromonosporaceae</taxon>
        <taxon>Micromonospora</taxon>
    </lineage>
</organism>
<dbReference type="EMBL" id="CAIE01000022">
    <property type="protein sequence ID" value="CCH17739.1"/>
    <property type="molecule type" value="Genomic_DNA"/>
</dbReference>
<feature type="region of interest" description="Disordered" evidence="1">
    <location>
        <begin position="60"/>
        <end position="86"/>
    </location>
</feature>
<keyword evidence="3" id="KW-1185">Reference proteome</keyword>
<protein>
    <submittedName>
        <fullName evidence="2">Uncharacterized protein</fullName>
    </submittedName>
</protein>
<sequence>MTHQRVRPRAPDHTYVRCRRPRGAGTALLEGGTQMRSITRTLGQLLAIAVSLLTAATPHRQVAGPAPARPEGSGTAVGTGGGTMPWQGCVATHDSSCCVVRPAGETRVPPPLRQAGR</sequence>
<dbReference type="AlphaFoldDB" id="I0L1P2"/>